<dbReference type="EMBL" id="FNST01000002">
    <property type="protein sequence ID" value="SED48094.1"/>
    <property type="molecule type" value="Genomic_DNA"/>
</dbReference>
<reference evidence="2" key="1">
    <citation type="submission" date="2016-10" db="EMBL/GenBank/DDBJ databases">
        <authorList>
            <person name="Varghese N."/>
            <person name="Submissions S."/>
        </authorList>
    </citation>
    <scope>NUCLEOTIDE SEQUENCE [LARGE SCALE GENOMIC DNA]</scope>
    <source>
        <strain evidence="2">DSM 40318</strain>
    </source>
</reference>
<protein>
    <submittedName>
        <fullName evidence="1">Uncharacterized protein</fullName>
    </submittedName>
</protein>
<accession>A0A1H5B1Z1</accession>
<dbReference type="Proteomes" id="UP000198609">
    <property type="component" value="Unassembled WGS sequence"/>
</dbReference>
<sequence>MPLFTANEERHLASLRELVNCPYIDVEHEEVEQLTPPLADLPPPADFNEKWRGVQLDGDIVSRGLRFTELGACWSTMTGEDYDDVSEDVEADRLIESEPPEIRGEFFLRSIHDILSQPAGPADPVETEFQRTFLSELRVMDQTPRSGAGMLTYLRLKPGTSPLEIWYSDIAAIGAPPYPGGFIQMDITYSEYLDALLLTKGTYGWQYLYTDISLADGFSDTVDYLEGMLSLFPQIFPNHDYSDLRVRLEARL</sequence>
<dbReference type="AlphaFoldDB" id="A0A1H5B1Z1"/>
<evidence type="ECO:0000313" key="2">
    <source>
        <dbReference type="Proteomes" id="UP000198609"/>
    </source>
</evidence>
<dbReference type="RefSeq" id="WP_093469148.1">
    <property type="nucleotide sequence ID" value="NZ_FNST01000002.1"/>
</dbReference>
<keyword evidence="2" id="KW-1185">Reference proteome</keyword>
<proteinExistence type="predicted"/>
<evidence type="ECO:0000313" key="1">
    <source>
        <dbReference type="EMBL" id="SED48094.1"/>
    </source>
</evidence>
<gene>
    <name evidence="1" type="ORF">SAMN04490356_8633</name>
</gene>
<name>A0A1H5B1Z1_STRMJ</name>
<organism evidence="1 2">
    <name type="scientific">Streptomyces melanosporofaciens</name>
    <dbReference type="NCBI Taxonomy" id="67327"/>
    <lineage>
        <taxon>Bacteria</taxon>
        <taxon>Bacillati</taxon>
        <taxon>Actinomycetota</taxon>
        <taxon>Actinomycetes</taxon>
        <taxon>Kitasatosporales</taxon>
        <taxon>Streptomycetaceae</taxon>
        <taxon>Streptomyces</taxon>
        <taxon>Streptomyces violaceusniger group</taxon>
    </lineage>
</organism>